<dbReference type="GO" id="GO:0000387">
    <property type="term" value="P:spliceosomal snRNP assembly"/>
    <property type="evidence" value="ECO:0007669"/>
    <property type="project" value="InterPro"/>
</dbReference>
<protein>
    <submittedName>
        <fullName evidence="2">Uncharacterized protein</fullName>
    </submittedName>
</protein>
<name>A0A834MGZ8_RHYFE</name>
<evidence type="ECO:0000313" key="2">
    <source>
        <dbReference type="EMBL" id="KAF7283168.1"/>
    </source>
</evidence>
<dbReference type="PANTHER" id="PTHR16238">
    <property type="entry name" value="GEM-ASSOCIATED PROTEIN 8"/>
    <property type="match status" value="1"/>
</dbReference>
<dbReference type="Pfam" id="PF15348">
    <property type="entry name" value="GEMIN8"/>
    <property type="match status" value="1"/>
</dbReference>
<accession>A0A834MGZ8</accession>
<comment type="caution">
    <text evidence="2">The sequence shown here is derived from an EMBL/GenBank/DDBJ whole genome shotgun (WGS) entry which is preliminary data.</text>
</comment>
<dbReference type="EMBL" id="JAACXV010000131">
    <property type="protein sequence ID" value="KAF7283168.1"/>
    <property type="molecule type" value="Genomic_DNA"/>
</dbReference>
<dbReference type="Proteomes" id="UP000625711">
    <property type="component" value="Unassembled WGS sequence"/>
</dbReference>
<evidence type="ECO:0000256" key="1">
    <source>
        <dbReference type="SAM" id="MobiDB-lite"/>
    </source>
</evidence>
<gene>
    <name evidence="2" type="ORF">GWI33_001231</name>
</gene>
<feature type="region of interest" description="Disordered" evidence="1">
    <location>
        <begin position="27"/>
        <end position="52"/>
    </location>
</feature>
<dbReference type="PANTHER" id="PTHR16238:SF7">
    <property type="entry name" value="GEM-ASSOCIATED PROTEIN 8"/>
    <property type="match status" value="1"/>
</dbReference>
<feature type="compositionally biased region" description="Basic and acidic residues" evidence="1">
    <location>
        <begin position="144"/>
        <end position="156"/>
    </location>
</feature>
<reference evidence="2" key="1">
    <citation type="submission" date="2020-08" db="EMBL/GenBank/DDBJ databases">
        <title>Genome sequencing and assembly of the red palm weevil Rhynchophorus ferrugineus.</title>
        <authorList>
            <person name="Dias G.B."/>
            <person name="Bergman C.M."/>
            <person name="Manee M."/>
        </authorList>
    </citation>
    <scope>NUCLEOTIDE SEQUENCE</scope>
    <source>
        <strain evidence="2">AA-2017</strain>
        <tissue evidence="2">Whole larva</tissue>
    </source>
</reference>
<keyword evidence="3" id="KW-1185">Reference proteome</keyword>
<proteinExistence type="predicted"/>
<dbReference type="OrthoDB" id="5989213at2759"/>
<feature type="compositionally biased region" description="Basic and acidic residues" evidence="1">
    <location>
        <begin position="168"/>
        <end position="191"/>
    </location>
</feature>
<dbReference type="AlphaFoldDB" id="A0A834MGZ8"/>
<sequence>MEEANNSNEKVTEVHVETKVSKKTIVKKYKKSKTLKRRNRRKRSKKSYIKSLKRRRYHRSTEELWKGIEDISVTDMDVMPLNELDRLPEEISEWEKQEQIAYWKSRAISLEMENKMLHQHLRNVYAQQVEYYQNSSLEYTEQENNNKDTDTHDKNNSKSHTQRLKNKGKPDEITKTEKVLPKEPKGKNRLNEMKGIYGDMAPKIMGMETAIDLNFERLKEEGTYINWPNIPIKL</sequence>
<organism evidence="2 3">
    <name type="scientific">Rhynchophorus ferrugineus</name>
    <name type="common">Red palm weevil</name>
    <name type="synonym">Curculio ferrugineus</name>
    <dbReference type="NCBI Taxonomy" id="354439"/>
    <lineage>
        <taxon>Eukaryota</taxon>
        <taxon>Metazoa</taxon>
        <taxon>Ecdysozoa</taxon>
        <taxon>Arthropoda</taxon>
        <taxon>Hexapoda</taxon>
        <taxon>Insecta</taxon>
        <taxon>Pterygota</taxon>
        <taxon>Neoptera</taxon>
        <taxon>Endopterygota</taxon>
        <taxon>Coleoptera</taxon>
        <taxon>Polyphaga</taxon>
        <taxon>Cucujiformia</taxon>
        <taxon>Curculionidae</taxon>
        <taxon>Dryophthorinae</taxon>
        <taxon>Rhynchophorus</taxon>
    </lineage>
</organism>
<dbReference type="InterPro" id="IPR034754">
    <property type="entry name" value="GEMIN8"/>
</dbReference>
<feature type="region of interest" description="Disordered" evidence="1">
    <location>
        <begin position="142"/>
        <end position="191"/>
    </location>
</feature>
<dbReference type="GO" id="GO:0032797">
    <property type="term" value="C:SMN complex"/>
    <property type="evidence" value="ECO:0007669"/>
    <property type="project" value="InterPro"/>
</dbReference>
<evidence type="ECO:0000313" key="3">
    <source>
        <dbReference type="Proteomes" id="UP000625711"/>
    </source>
</evidence>